<dbReference type="Proteomes" id="UP000034164">
    <property type="component" value="Unassembled WGS sequence"/>
</dbReference>
<dbReference type="InterPro" id="IPR014729">
    <property type="entry name" value="Rossmann-like_a/b/a_fold"/>
</dbReference>
<dbReference type="Pfam" id="PF16503">
    <property type="entry name" value="zn-ribbon_14"/>
    <property type="match status" value="1"/>
</dbReference>
<reference evidence="10" key="1">
    <citation type="journal article" date="2015" name="PLoS Genet.">
        <title>The dynamic genome and transcriptome of the human fungal pathogen Blastomyces and close relative Emmonsia.</title>
        <authorList>
            <person name="Munoz J.F."/>
            <person name="Gauthier G.M."/>
            <person name="Desjardins C.A."/>
            <person name="Gallo J.E."/>
            <person name="Holder J."/>
            <person name="Sullivan T.D."/>
            <person name="Marty A.J."/>
            <person name="Carmen J.C."/>
            <person name="Chen Z."/>
            <person name="Ding L."/>
            <person name="Gujja S."/>
            <person name="Magrini V."/>
            <person name="Misas E."/>
            <person name="Mitreva M."/>
            <person name="Priest M."/>
            <person name="Saif S."/>
            <person name="Whiston E.A."/>
            <person name="Young S."/>
            <person name="Zeng Q."/>
            <person name="Goldman W.E."/>
            <person name="Mardis E.R."/>
            <person name="Taylor J.W."/>
            <person name="McEwen J.G."/>
            <person name="Clay O.K."/>
            <person name="Klein B.S."/>
            <person name="Cuomo C.A."/>
        </authorList>
    </citation>
    <scope>NUCLEOTIDE SEQUENCE [LARGE SCALE GENOMIC DNA]</scope>
    <source>
        <strain evidence="10">UAMH 3008</strain>
    </source>
</reference>
<evidence type="ECO:0000259" key="7">
    <source>
        <dbReference type="Pfam" id="PF01171"/>
    </source>
</evidence>
<feature type="domain" description="Cytoplasmic tRNA 2-thiolation protein 1 C-terminal" evidence="8">
    <location>
        <begin position="357"/>
        <end position="387"/>
    </location>
</feature>
<dbReference type="InterPro" id="IPR000541">
    <property type="entry name" value="Ncs6/Tuc1/Ctu1"/>
</dbReference>
<name>A0A0G2J989_9EURO</name>
<keyword evidence="4 6" id="KW-0819">tRNA processing</keyword>
<dbReference type="PANTHER" id="PTHR11807">
    <property type="entry name" value="ATPASES OF THE PP SUPERFAMILY-RELATED"/>
    <property type="match status" value="1"/>
</dbReference>
<dbReference type="HAMAP" id="MF_03053">
    <property type="entry name" value="CTU1"/>
    <property type="match status" value="1"/>
</dbReference>
<dbReference type="VEuPathDB" id="FungiDB:EMCG_02098"/>
<keyword evidence="2 6" id="KW-0820">tRNA-binding</keyword>
<dbReference type="CDD" id="cd01713">
    <property type="entry name" value="CTU1-like"/>
    <property type="match status" value="1"/>
</dbReference>
<keyword evidence="1 6" id="KW-0963">Cytoplasm</keyword>
<dbReference type="GO" id="GO:0032447">
    <property type="term" value="P:protein urmylation"/>
    <property type="evidence" value="ECO:0007669"/>
    <property type="project" value="UniProtKB-UniRule"/>
</dbReference>
<comment type="similarity">
    <text evidence="6">Belongs to the TtcA family. CTU1/NCS6/ATPBD3 subfamily.</text>
</comment>
<feature type="domain" description="tRNA(Ile)-lysidine/2-thiocytidine synthase N-terminal" evidence="7">
    <location>
        <begin position="54"/>
        <end position="233"/>
    </location>
</feature>
<dbReference type="SUPFAM" id="SSF52402">
    <property type="entry name" value="Adenine nucleotide alpha hydrolases-like"/>
    <property type="match status" value="1"/>
</dbReference>
<dbReference type="GO" id="GO:0005739">
    <property type="term" value="C:mitochondrion"/>
    <property type="evidence" value="ECO:0007669"/>
    <property type="project" value="TreeGrafter"/>
</dbReference>
<evidence type="ECO:0000313" key="9">
    <source>
        <dbReference type="EMBL" id="KKZ63561.1"/>
    </source>
</evidence>
<evidence type="ECO:0000256" key="6">
    <source>
        <dbReference type="HAMAP-Rule" id="MF_03053"/>
    </source>
</evidence>
<gene>
    <name evidence="6" type="primary">NCS6</name>
    <name evidence="6" type="synonym">CTU1</name>
    <name evidence="9" type="ORF">EMCG_02098</name>
</gene>
<dbReference type="GO" id="GO:0000049">
    <property type="term" value="F:tRNA binding"/>
    <property type="evidence" value="ECO:0007669"/>
    <property type="project" value="UniProtKB-UniRule"/>
</dbReference>
<dbReference type="EMBL" id="LCZI01000963">
    <property type="protein sequence ID" value="KKZ63561.1"/>
    <property type="molecule type" value="Genomic_DNA"/>
</dbReference>
<dbReference type="EC" id="2.7.7.-" evidence="6"/>
<accession>A0A0G2J989</accession>
<evidence type="ECO:0000256" key="4">
    <source>
        <dbReference type="ARBA" id="ARBA00022694"/>
    </source>
</evidence>
<proteinExistence type="inferred from homology"/>
<dbReference type="InterPro" id="IPR056369">
    <property type="entry name" value="CTU1-like_ATP-bd"/>
</dbReference>
<dbReference type="Pfam" id="PF01171">
    <property type="entry name" value="ATP_bind_3"/>
    <property type="match status" value="1"/>
</dbReference>
<dbReference type="InterPro" id="IPR011063">
    <property type="entry name" value="TilS/TtcA_N"/>
</dbReference>
<dbReference type="Gene3D" id="3.40.50.620">
    <property type="entry name" value="HUPs"/>
    <property type="match status" value="1"/>
</dbReference>
<evidence type="ECO:0000313" key="10">
    <source>
        <dbReference type="Proteomes" id="UP000034164"/>
    </source>
</evidence>
<dbReference type="GO" id="GO:0002144">
    <property type="term" value="C:cytosolic tRNA wobble base thiouridylase complex"/>
    <property type="evidence" value="ECO:0007669"/>
    <property type="project" value="TreeGrafter"/>
</dbReference>
<sequence>MAPIICYQCKSSRALIIRPKNRHKLCKSCFVEIFETEIHDTITTNALFYPGERVAIGASGGKDSTVLASVLKTLNERHSYGLELMLLSIDEGIKGYRDDSLETVKRNAVQYSMPLEIVGYGELYGWTMDQVVAEIGKKGNCTYCGVFRRQALDRGAAKLGIQHVVTGHNADDVAETVMMNLLRGDLPRLARATSIVTESSASDIKRSKPLKYAYEKEIVLYAHHKKLDYFSTECIYSPEAFRGSARTLIKDLEKVRPSSILDIVRSGEDMARLVPPEISGSGKCFTRDSATATTEDYAAGGCGSQNGRTNGGELVEMEKKLAEDQAVTANETEILPNRKPQGIRGPGQKQLKLQIMGQCERCGYLASQRICKACMLLEGLNKSRPKTTIELAVGIDEEESSSTLMMQMDTIQLTNGK</sequence>
<comment type="function">
    <text evidence="6">Plays a central role in 2-thiolation of mcm(5)S(2)U at tRNA wobble positions of tRNA(Lys), tRNA(Glu) and tRNA(Gln). Directly binds tRNAs and probably acts by catalyzing adenylation of tRNAs, an intermediate required for 2-thiolation. It is unclear whether it acts as a sulfurtransferase that transfers sulfur from thiocarboxylated URM1 onto the uridine of tRNAs at wobble position. Prior mcm(5) tRNA modification by the elongator complex is required for 2-thiolation. May also be involved in protein urmylation.</text>
</comment>
<dbReference type="OrthoDB" id="198857at2759"/>
<dbReference type="GO" id="GO:0016779">
    <property type="term" value="F:nucleotidyltransferase activity"/>
    <property type="evidence" value="ECO:0007669"/>
    <property type="project" value="UniProtKB-UniRule"/>
</dbReference>
<dbReference type="GO" id="GO:0002143">
    <property type="term" value="P:tRNA wobble position uridine thiolation"/>
    <property type="evidence" value="ECO:0007669"/>
    <property type="project" value="TreeGrafter"/>
</dbReference>
<dbReference type="UniPathway" id="UPA00988"/>
<evidence type="ECO:0000259" key="8">
    <source>
        <dbReference type="Pfam" id="PF16503"/>
    </source>
</evidence>
<comment type="pathway">
    <text evidence="6">tRNA modification; 5-methoxycarbonylmethyl-2-thiouridine-tRNA biosynthesis.</text>
</comment>
<protein>
    <recommendedName>
        <fullName evidence="6">Cytoplasmic tRNA 2-thiolation protein 1</fullName>
        <ecNumber evidence="6">2.7.7.-</ecNumber>
    </recommendedName>
    <alternativeName>
        <fullName evidence="6">Cytoplasmic tRNA adenylyltransferase 1</fullName>
    </alternativeName>
</protein>
<dbReference type="InterPro" id="IPR020554">
    <property type="entry name" value="UPF0021_CS"/>
</dbReference>
<dbReference type="InterPro" id="IPR032442">
    <property type="entry name" value="CTU1_C"/>
</dbReference>
<dbReference type="PROSITE" id="PS01263">
    <property type="entry name" value="UPF0021"/>
    <property type="match status" value="1"/>
</dbReference>
<comment type="subcellular location">
    <subcellularLocation>
        <location evidence="6">Cytoplasm</location>
    </subcellularLocation>
</comment>
<evidence type="ECO:0000256" key="2">
    <source>
        <dbReference type="ARBA" id="ARBA00022555"/>
    </source>
</evidence>
<keyword evidence="5 6" id="KW-0694">RNA-binding</keyword>
<dbReference type="PANTHER" id="PTHR11807:SF12">
    <property type="entry name" value="CYTOPLASMIC TRNA 2-THIOLATION PROTEIN 1"/>
    <property type="match status" value="1"/>
</dbReference>
<comment type="caution">
    <text evidence="9">The sequence shown here is derived from an EMBL/GenBank/DDBJ whole genome shotgun (WGS) entry which is preliminary data.</text>
</comment>
<organism evidence="9 10">
    <name type="scientific">[Emmonsia] crescens</name>
    <dbReference type="NCBI Taxonomy" id="73230"/>
    <lineage>
        <taxon>Eukaryota</taxon>
        <taxon>Fungi</taxon>
        <taxon>Dikarya</taxon>
        <taxon>Ascomycota</taxon>
        <taxon>Pezizomycotina</taxon>
        <taxon>Eurotiomycetes</taxon>
        <taxon>Eurotiomycetidae</taxon>
        <taxon>Onygenales</taxon>
        <taxon>Ajellomycetaceae</taxon>
        <taxon>Emergomyces</taxon>
    </lineage>
</organism>
<evidence type="ECO:0000256" key="1">
    <source>
        <dbReference type="ARBA" id="ARBA00022490"/>
    </source>
</evidence>
<dbReference type="AlphaFoldDB" id="A0A0G2J989"/>
<keyword evidence="3 6" id="KW-0808">Transferase</keyword>
<evidence type="ECO:0000256" key="5">
    <source>
        <dbReference type="ARBA" id="ARBA00022884"/>
    </source>
</evidence>
<evidence type="ECO:0000256" key="3">
    <source>
        <dbReference type="ARBA" id="ARBA00022679"/>
    </source>
</evidence>